<gene>
    <name evidence="2" type="ORF">IEO70_19080</name>
</gene>
<organism evidence="2 3">
    <name type="scientific">Peribacillus faecalis</name>
    <dbReference type="NCBI Taxonomy" id="2772559"/>
    <lineage>
        <taxon>Bacteria</taxon>
        <taxon>Bacillati</taxon>
        <taxon>Bacillota</taxon>
        <taxon>Bacilli</taxon>
        <taxon>Bacillales</taxon>
        <taxon>Bacillaceae</taxon>
        <taxon>Peribacillus</taxon>
    </lineage>
</organism>
<name>A0A927D0G3_9BACI</name>
<dbReference type="EMBL" id="JACXSI010000069">
    <property type="protein sequence ID" value="MBD3110434.1"/>
    <property type="molecule type" value="Genomic_DNA"/>
</dbReference>
<protein>
    <submittedName>
        <fullName evidence="2">DUF1798 family protein</fullName>
    </submittedName>
</protein>
<dbReference type="SUPFAM" id="SSF140415">
    <property type="entry name" value="YppE-like"/>
    <property type="match status" value="1"/>
</dbReference>
<keyword evidence="3" id="KW-1185">Reference proteome</keyword>
<dbReference type="Pfam" id="PF08807">
    <property type="entry name" value="DUF1798"/>
    <property type="match status" value="1"/>
</dbReference>
<dbReference type="InterPro" id="IPR023351">
    <property type="entry name" value="YppE-like_sf"/>
</dbReference>
<dbReference type="RefSeq" id="WP_190999966.1">
    <property type="nucleotide sequence ID" value="NZ_JACXSI010000069.1"/>
</dbReference>
<dbReference type="Gene3D" id="1.20.120.440">
    <property type="entry name" value="YppE-like"/>
    <property type="match status" value="1"/>
</dbReference>
<sequence length="121" mass="14229">MSKTEALALTEQMLKLLDEINDLYEEVRATKKECDFTNEVEPFAKKADELTDSWQQRIEAVIQNEQGHFTGERHVGQVVENIRQLSVQAFYWSTSYSRFKGYLQSTQFLLKTMERQLKESE</sequence>
<feature type="coiled-coil region" evidence="1">
    <location>
        <begin position="6"/>
        <end position="33"/>
    </location>
</feature>
<accession>A0A927D0G3</accession>
<dbReference type="AlphaFoldDB" id="A0A927D0G3"/>
<dbReference type="Proteomes" id="UP000602076">
    <property type="component" value="Unassembled WGS sequence"/>
</dbReference>
<evidence type="ECO:0000256" key="1">
    <source>
        <dbReference type="SAM" id="Coils"/>
    </source>
</evidence>
<reference evidence="2" key="1">
    <citation type="submission" date="2020-09" db="EMBL/GenBank/DDBJ databases">
        <title>Bacillus faecalis sp. nov., a moderately halophilic bacterium isolated from cow faeces.</title>
        <authorList>
            <person name="Jiang L."/>
            <person name="Lee J."/>
        </authorList>
    </citation>
    <scope>NUCLEOTIDE SEQUENCE</scope>
    <source>
        <strain evidence="2">AGMB 02131</strain>
    </source>
</reference>
<keyword evidence="1" id="KW-0175">Coiled coil</keyword>
<evidence type="ECO:0000313" key="2">
    <source>
        <dbReference type="EMBL" id="MBD3110434.1"/>
    </source>
</evidence>
<comment type="caution">
    <text evidence="2">The sequence shown here is derived from an EMBL/GenBank/DDBJ whole genome shotgun (WGS) entry which is preliminary data.</text>
</comment>
<proteinExistence type="predicted"/>
<evidence type="ECO:0000313" key="3">
    <source>
        <dbReference type="Proteomes" id="UP000602076"/>
    </source>
</evidence>
<dbReference type="InterPro" id="IPR014913">
    <property type="entry name" value="YppE-like"/>
</dbReference>